<keyword evidence="5 9" id="KW-0798">TonB box</keyword>
<keyword evidence="14" id="KW-0675">Receptor</keyword>
<dbReference type="SUPFAM" id="SSF56935">
    <property type="entry name" value="Porins"/>
    <property type="match status" value="1"/>
</dbReference>
<evidence type="ECO:0000313" key="14">
    <source>
        <dbReference type="EMBL" id="MXP08946.1"/>
    </source>
</evidence>
<dbReference type="Gene3D" id="2.170.130.10">
    <property type="entry name" value="TonB-dependent receptor, plug domain"/>
    <property type="match status" value="1"/>
</dbReference>
<feature type="chain" id="PRO_5026055913" evidence="11">
    <location>
        <begin position="26"/>
        <end position="1001"/>
    </location>
</feature>
<reference evidence="14 15" key="1">
    <citation type="submission" date="2019-12" db="EMBL/GenBank/DDBJ databases">
        <title>Genomic-based taxomic classification of the family Erythrobacteraceae.</title>
        <authorList>
            <person name="Xu L."/>
        </authorList>
    </citation>
    <scope>NUCLEOTIDE SEQUENCE [LARGE SCALE GENOMIC DNA]</scope>
    <source>
        <strain evidence="14 15">LMG 29519</strain>
    </source>
</reference>
<comment type="subcellular location">
    <subcellularLocation>
        <location evidence="1 8">Cell outer membrane</location>
        <topology evidence="1 8">Multi-pass membrane protein</topology>
    </subcellularLocation>
</comment>
<dbReference type="InterPro" id="IPR036942">
    <property type="entry name" value="Beta-barrel_TonB_sf"/>
</dbReference>
<dbReference type="Pfam" id="PF00593">
    <property type="entry name" value="TonB_dep_Rec_b-barrel"/>
    <property type="match status" value="1"/>
</dbReference>
<keyword evidence="6 8" id="KW-0472">Membrane</keyword>
<protein>
    <submittedName>
        <fullName evidence="14">TonB-dependent receptor</fullName>
    </submittedName>
</protein>
<organism evidence="14 15">
    <name type="scientific">Alteriqipengyuania halimionae</name>
    <dbReference type="NCBI Taxonomy" id="1926630"/>
    <lineage>
        <taxon>Bacteria</taxon>
        <taxon>Pseudomonadati</taxon>
        <taxon>Pseudomonadota</taxon>
        <taxon>Alphaproteobacteria</taxon>
        <taxon>Sphingomonadales</taxon>
        <taxon>Erythrobacteraceae</taxon>
        <taxon>Alteriqipengyuania</taxon>
    </lineage>
</organism>
<keyword evidence="2 8" id="KW-0813">Transport</keyword>
<dbReference type="Pfam" id="PF07715">
    <property type="entry name" value="Plug"/>
    <property type="match status" value="1"/>
</dbReference>
<dbReference type="Gene3D" id="2.40.170.20">
    <property type="entry name" value="TonB-dependent receptor, beta-barrel domain"/>
    <property type="match status" value="1"/>
</dbReference>
<dbReference type="InterPro" id="IPR000531">
    <property type="entry name" value="Beta-barrel_TonB"/>
</dbReference>
<dbReference type="InterPro" id="IPR012910">
    <property type="entry name" value="Plug_dom"/>
</dbReference>
<proteinExistence type="inferred from homology"/>
<feature type="signal peptide" evidence="11">
    <location>
        <begin position="1"/>
        <end position="25"/>
    </location>
</feature>
<evidence type="ECO:0000256" key="10">
    <source>
        <dbReference type="SAM" id="MobiDB-lite"/>
    </source>
</evidence>
<dbReference type="OrthoDB" id="7614575at2"/>
<accession>A0A6I4TZM7</accession>
<dbReference type="PROSITE" id="PS52016">
    <property type="entry name" value="TONB_DEPENDENT_REC_3"/>
    <property type="match status" value="1"/>
</dbReference>
<feature type="domain" description="TonB-dependent receptor plug" evidence="13">
    <location>
        <begin position="66"/>
        <end position="178"/>
    </location>
</feature>
<feature type="region of interest" description="Disordered" evidence="10">
    <location>
        <begin position="27"/>
        <end position="47"/>
    </location>
</feature>
<evidence type="ECO:0000256" key="1">
    <source>
        <dbReference type="ARBA" id="ARBA00004571"/>
    </source>
</evidence>
<evidence type="ECO:0000256" key="11">
    <source>
        <dbReference type="SAM" id="SignalP"/>
    </source>
</evidence>
<feature type="domain" description="TonB-dependent receptor-like beta-barrel" evidence="12">
    <location>
        <begin position="427"/>
        <end position="961"/>
    </location>
</feature>
<keyword evidence="11" id="KW-0732">Signal</keyword>
<keyword evidence="4 8" id="KW-0812">Transmembrane</keyword>
<evidence type="ECO:0000259" key="12">
    <source>
        <dbReference type="Pfam" id="PF00593"/>
    </source>
</evidence>
<keyword evidence="15" id="KW-1185">Reference proteome</keyword>
<comment type="caution">
    <text evidence="14">The sequence shown here is derived from an EMBL/GenBank/DDBJ whole genome shotgun (WGS) entry which is preliminary data.</text>
</comment>
<evidence type="ECO:0000256" key="7">
    <source>
        <dbReference type="ARBA" id="ARBA00023237"/>
    </source>
</evidence>
<evidence type="ECO:0000256" key="6">
    <source>
        <dbReference type="ARBA" id="ARBA00023136"/>
    </source>
</evidence>
<dbReference type="GO" id="GO:0009279">
    <property type="term" value="C:cell outer membrane"/>
    <property type="evidence" value="ECO:0007669"/>
    <property type="project" value="UniProtKB-SubCell"/>
</dbReference>
<evidence type="ECO:0000256" key="2">
    <source>
        <dbReference type="ARBA" id="ARBA00022448"/>
    </source>
</evidence>
<evidence type="ECO:0000313" key="15">
    <source>
        <dbReference type="Proteomes" id="UP000429229"/>
    </source>
</evidence>
<dbReference type="EMBL" id="WTYR01000001">
    <property type="protein sequence ID" value="MXP08946.1"/>
    <property type="molecule type" value="Genomic_DNA"/>
</dbReference>
<dbReference type="PANTHER" id="PTHR47234">
    <property type="match status" value="1"/>
</dbReference>
<comment type="similarity">
    <text evidence="8 9">Belongs to the TonB-dependent receptor family.</text>
</comment>
<dbReference type="RefSeq" id="WP_160615456.1">
    <property type="nucleotide sequence ID" value="NZ_WTYR01000001.1"/>
</dbReference>
<sequence length="1001" mass="108543">MKNKLLITSCTGALALAMLPSAAIAQDAGPEEDPVTAPATADQQAEPEDNVITVTGSRIRRSNATAAIPLQIFDRATIDESGTVDLAEIVAEIPGVDSDISPETSNTSVQNSGISTINLRRLGSNRTLTLIDGRRAISNAGNGERVSLNTIPAGFVQSIEVTTGGASAIYGSDAIAGVVNIILKDDFDGFDANLRYAKPERSGEQEFLVDLAWGRNFDEGRGNIMVGFSYEHEDPIYADATRPDSIRAVSWGKPSDIGGFNDETLIPGCEDPDSYCLTPSLSSYLPGGRFESDDAWNIGGVWYNDKSLLPDDGRTSSESFESNVDGYNYRPGQTLSPEYEMLSSALQLRYDLTPGITFDAGVMYTFINTVARSSSESAIYGDTYAVLDANGNAQYDANNNLIEAELPQIASNHPFIPPEVEETRSGSVSWYRRFIELGWDIKDNDRETVRTNFALSGDAWGDWQWNVGGTFGTYNQHQRDKNEIDLQRLANALEVTTIGGKVVCASEAARAEGCVPINIFGEGSITDAMANYIRYDANLRQKREQTTGLASANGTLFELPAGPLKAAAGVEYRHEYQRTWGQGGDKILQTTSTGVPDIEASFDVVEAFAELDIPIFESLSLQLAGRIADYSTVGTVYSYNAGGSFFPSPDIRFRAQYSRSQRAPTLTEFFSPPRGDYDSLEDPCNGLLSDGTGITPPPGSDASATTIAANCLAEPGVQAYFADPDNAGQPFDTGGSVYGPNAGNTNLQEETADTFTAGVILTPRFIPGLALIVDYYDIRVKDAIGSVSTQLATELCYTAENFPNNRFCDTITRNPATGAVREVINQAENLDQYKTSGIDATLAYDWEIGGIPGDFDLNVIYSHYLEDSYTFQAIDGLQTEDTLGLIGNPQDEFRAKIGWGHEGFRFTWTTLFKSGGVDDRDVGPDEPAYFSIGSQAYHNIYASYTLRRRPTVRLYAGVSNLFDDLGPFLPSGLDNGGSRNITTSLNDLDGREFYLGARIVF</sequence>
<keyword evidence="7 8" id="KW-0998">Cell outer membrane</keyword>
<evidence type="ECO:0000256" key="3">
    <source>
        <dbReference type="ARBA" id="ARBA00022452"/>
    </source>
</evidence>
<dbReference type="AlphaFoldDB" id="A0A6I4TZM7"/>
<name>A0A6I4TZM7_9SPHN</name>
<dbReference type="InterPro" id="IPR037066">
    <property type="entry name" value="Plug_dom_sf"/>
</dbReference>
<dbReference type="Proteomes" id="UP000429229">
    <property type="component" value="Unassembled WGS sequence"/>
</dbReference>
<evidence type="ECO:0000259" key="13">
    <source>
        <dbReference type="Pfam" id="PF07715"/>
    </source>
</evidence>
<evidence type="ECO:0000256" key="5">
    <source>
        <dbReference type="ARBA" id="ARBA00023077"/>
    </source>
</evidence>
<dbReference type="PANTHER" id="PTHR47234:SF2">
    <property type="entry name" value="TONB-DEPENDENT RECEPTOR"/>
    <property type="match status" value="1"/>
</dbReference>
<evidence type="ECO:0000256" key="4">
    <source>
        <dbReference type="ARBA" id="ARBA00022692"/>
    </source>
</evidence>
<evidence type="ECO:0000256" key="9">
    <source>
        <dbReference type="RuleBase" id="RU003357"/>
    </source>
</evidence>
<dbReference type="InterPro" id="IPR039426">
    <property type="entry name" value="TonB-dep_rcpt-like"/>
</dbReference>
<evidence type="ECO:0000256" key="8">
    <source>
        <dbReference type="PROSITE-ProRule" id="PRU01360"/>
    </source>
</evidence>
<keyword evidence="3 8" id="KW-1134">Transmembrane beta strand</keyword>
<gene>
    <name evidence="14" type="ORF">GRI68_01985</name>
</gene>